<name>A0ACD5GSD0_9CYAN</name>
<gene>
    <name evidence="1" type="ORF">BH720_030405</name>
</gene>
<evidence type="ECO:0000313" key="2">
    <source>
        <dbReference type="Proteomes" id="UP000095472"/>
    </source>
</evidence>
<protein>
    <submittedName>
        <fullName evidence="1">Uncharacterized protein</fullName>
    </submittedName>
</protein>
<reference evidence="1 2" key="1">
    <citation type="journal article" date="2016" name="Genome Announc.">
        <title>Draft Genome Sequence of the Thermotolerant Cyanobacterium Desertifilum sp. IPPAS B-1220.</title>
        <authorList>
            <person name="Mironov K.S."/>
            <person name="Sinetova M.A."/>
            <person name="Bolatkhan K."/>
            <person name="Zayadan B.K."/>
            <person name="Ustinova V.V."/>
            <person name="Kupriyanova E.V."/>
            <person name="Skrypnik A.N."/>
            <person name="Gogoleva N.E."/>
            <person name="Gogolev Y.V."/>
            <person name="Los D.A."/>
        </authorList>
    </citation>
    <scope>NUCLEOTIDE SEQUENCE [LARGE SCALE GENOMIC DNA]</scope>
    <source>
        <strain evidence="1 2">IPPAS B-1220</strain>
    </source>
</reference>
<proteinExistence type="predicted"/>
<keyword evidence="2" id="KW-1185">Reference proteome</keyword>
<organism evidence="1 2">
    <name type="scientific">Desertifilum tharense IPPAS B-1220</name>
    <dbReference type="NCBI Taxonomy" id="1781255"/>
    <lineage>
        <taxon>Bacteria</taxon>
        <taxon>Bacillati</taxon>
        <taxon>Cyanobacteriota</taxon>
        <taxon>Cyanophyceae</taxon>
        <taxon>Desertifilales</taxon>
        <taxon>Desertifilaceae</taxon>
        <taxon>Desertifilum</taxon>
    </lineage>
</organism>
<dbReference type="Proteomes" id="UP000095472">
    <property type="component" value="Chromosome"/>
</dbReference>
<dbReference type="EMBL" id="CP182909">
    <property type="protein sequence ID" value="XPM63554.1"/>
    <property type="molecule type" value="Genomic_DNA"/>
</dbReference>
<accession>A0ACD5GSD0</accession>
<sequence length="88" mass="9834">MNPQTLEQALSPVVQNSPFYPLDIRIFQQLPSTNQTLWEWVEQGAKPGTVAIALAQNSGKGQWGTSMAVFPRWFVPFILPHPRSCPGK</sequence>
<evidence type="ECO:0000313" key="1">
    <source>
        <dbReference type="EMBL" id="XPM63554.1"/>
    </source>
</evidence>